<feature type="region of interest" description="Disordered" evidence="1">
    <location>
        <begin position="47"/>
        <end position="89"/>
    </location>
</feature>
<evidence type="ECO:0000256" key="1">
    <source>
        <dbReference type="SAM" id="MobiDB-lite"/>
    </source>
</evidence>
<dbReference type="Proteomes" id="UP001457282">
    <property type="component" value="Unassembled WGS sequence"/>
</dbReference>
<proteinExistence type="predicted"/>
<keyword evidence="3" id="KW-1185">Reference proteome</keyword>
<accession>A0AAW1Y6T3</accession>
<reference evidence="2 3" key="1">
    <citation type="journal article" date="2023" name="G3 (Bethesda)">
        <title>A chromosome-length genome assembly and annotation of blackberry (Rubus argutus, cv. 'Hillquist').</title>
        <authorList>
            <person name="Bruna T."/>
            <person name="Aryal R."/>
            <person name="Dudchenko O."/>
            <person name="Sargent D.J."/>
            <person name="Mead D."/>
            <person name="Buti M."/>
            <person name="Cavallini A."/>
            <person name="Hytonen T."/>
            <person name="Andres J."/>
            <person name="Pham M."/>
            <person name="Weisz D."/>
            <person name="Mascagni F."/>
            <person name="Usai G."/>
            <person name="Natali L."/>
            <person name="Bassil N."/>
            <person name="Fernandez G.E."/>
            <person name="Lomsadze A."/>
            <person name="Armour M."/>
            <person name="Olukolu B."/>
            <person name="Poorten T."/>
            <person name="Britton C."/>
            <person name="Davik J."/>
            <person name="Ashrafi H."/>
            <person name="Aiden E.L."/>
            <person name="Borodovsky M."/>
            <person name="Worthington M."/>
        </authorList>
    </citation>
    <scope>NUCLEOTIDE SEQUENCE [LARGE SCALE GENOMIC DNA]</scope>
    <source>
        <strain evidence="2">PI 553951</strain>
    </source>
</reference>
<sequence length="89" mass="9902">MPALKAITTSWTSITMVRMPRPGLAENGREAEWSKVGMEAVELGLAGSTSVGGVRGGEEEERGRRRGGRRVPERRKESRRRGGDRRPWV</sequence>
<comment type="caution">
    <text evidence="2">The sequence shown here is derived from an EMBL/GenBank/DDBJ whole genome shotgun (WGS) entry which is preliminary data.</text>
</comment>
<dbReference type="EMBL" id="JBEDUW010000002">
    <property type="protein sequence ID" value="KAK9944694.1"/>
    <property type="molecule type" value="Genomic_DNA"/>
</dbReference>
<dbReference type="AlphaFoldDB" id="A0AAW1Y6T3"/>
<protein>
    <submittedName>
        <fullName evidence="2">Uncharacterized protein</fullName>
    </submittedName>
</protein>
<feature type="compositionally biased region" description="Basic and acidic residues" evidence="1">
    <location>
        <begin position="70"/>
        <end position="89"/>
    </location>
</feature>
<organism evidence="2 3">
    <name type="scientific">Rubus argutus</name>
    <name type="common">Southern blackberry</name>
    <dbReference type="NCBI Taxonomy" id="59490"/>
    <lineage>
        <taxon>Eukaryota</taxon>
        <taxon>Viridiplantae</taxon>
        <taxon>Streptophyta</taxon>
        <taxon>Embryophyta</taxon>
        <taxon>Tracheophyta</taxon>
        <taxon>Spermatophyta</taxon>
        <taxon>Magnoliopsida</taxon>
        <taxon>eudicotyledons</taxon>
        <taxon>Gunneridae</taxon>
        <taxon>Pentapetalae</taxon>
        <taxon>rosids</taxon>
        <taxon>fabids</taxon>
        <taxon>Rosales</taxon>
        <taxon>Rosaceae</taxon>
        <taxon>Rosoideae</taxon>
        <taxon>Rosoideae incertae sedis</taxon>
        <taxon>Rubus</taxon>
    </lineage>
</organism>
<gene>
    <name evidence="2" type="ORF">M0R45_010251</name>
</gene>
<evidence type="ECO:0000313" key="2">
    <source>
        <dbReference type="EMBL" id="KAK9944694.1"/>
    </source>
</evidence>
<evidence type="ECO:0000313" key="3">
    <source>
        <dbReference type="Proteomes" id="UP001457282"/>
    </source>
</evidence>
<name>A0AAW1Y6T3_RUBAR</name>